<proteinExistence type="inferred from homology"/>
<evidence type="ECO:0000256" key="10">
    <source>
        <dbReference type="ARBA" id="ARBA00038897"/>
    </source>
</evidence>
<dbReference type="SUPFAM" id="SSF56176">
    <property type="entry name" value="FAD-binding/transporter-associated domain-like"/>
    <property type="match status" value="1"/>
</dbReference>
<dbReference type="InterPro" id="IPR004017">
    <property type="entry name" value="Cys_rich_dom"/>
</dbReference>
<evidence type="ECO:0000256" key="2">
    <source>
        <dbReference type="ARBA" id="ARBA00008000"/>
    </source>
</evidence>
<keyword evidence="6" id="KW-0809">Transit peptide</keyword>
<dbReference type="InterPro" id="IPR016166">
    <property type="entry name" value="FAD-bd_PCMH"/>
</dbReference>
<dbReference type="InterPro" id="IPR004113">
    <property type="entry name" value="FAD-bd_oxidored_4_C"/>
</dbReference>
<dbReference type="Gene3D" id="3.30.43.10">
    <property type="entry name" value="Uridine Diphospho-n-acetylenolpyruvylglucosamine Reductase, domain 2"/>
    <property type="match status" value="1"/>
</dbReference>
<dbReference type="SUPFAM" id="SSF46548">
    <property type="entry name" value="alpha-helical ferredoxin"/>
    <property type="match status" value="1"/>
</dbReference>
<evidence type="ECO:0000256" key="7">
    <source>
        <dbReference type="ARBA" id="ARBA00023002"/>
    </source>
</evidence>
<evidence type="ECO:0000259" key="11">
    <source>
        <dbReference type="PROSITE" id="PS51379"/>
    </source>
</evidence>
<feature type="domain" description="4Fe-4S ferredoxin-type" evidence="11">
    <location>
        <begin position="530"/>
        <end position="562"/>
    </location>
</feature>
<dbReference type="EC" id="1.1.2.4" evidence="10"/>
<organism evidence="13">
    <name type="scientific">uncultured Desulfovibrio sp</name>
    <dbReference type="NCBI Taxonomy" id="167968"/>
    <lineage>
        <taxon>Bacteria</taxon>
        <taxon>Pseudomonadati</taxon>
        <taxon>Thermodesulfobacteriota</taxon>
        <taxon>Desulfovibrionia</taxon>
        <taxon>Desulfovibrionales</taxon>
        <taxon>Desulfovibrionaceae</taxon>
        <taxon>Desulfovibrio</taxon>
        <taxon>environmental samples</taxon>
    </lineage>
</organism>
<dbReference type="InterPro" id="IPR016164">
    <property type="entry name" value="FAD-linked_Oxase-like_C"/>
</dbReference>
<evidence type="ECO:0000256" key="6">
    <source>
        <dbReference type="ARBA" id="ARBA00022946"/>
    </source>
</evidence>
<dbReference type="Gene3D" id="1.10.45.10">
    <property type="entry name" value="Vanillyl-alcohol Oxidase, Chain A, domain 4"/>
    <property type="match status" value="1"/>
</dbReference>
<dbReference type="Pfam" id="PF01565">
    <property type="entry name" value="FAD_binding_4"/>
    <property type="match status" value="1"/>
</dbReference>
<comment type="cofactor">
    <cofactor evidence="1">
        <name>FAD</name>
        <dbReference type="ChEBI" id="CHEBI:57692"/>
    </cofactor>
</comment>
<dbReference type="Pfam" id="PF02754">
    <property type="entry name" value="CCG"/>
    <property type="match status" value="2"/>
</dbReference>
<keyword evidence="9" id="KW-0411">Iron-sulfur</keyword>
<comment type="similarity">
    <text evidence="2">Belongs to the FAD-binding oxidoreductase/transferase type 4 family.</text>
</comment>
<evidence type="ECO:0000256" key="5">
    <source>
        <dbReference type="ARBA" id="ARBA00022827"/>
    </source>
</evidence>
<accession>A0A212LB55</accession>
<sequence>MLTSPHKEFHDAILAFIPKNRIYTDPLRLFAYGTDASVYRLTPKLVVDVLNEEEIIELMGVADRMRVPVTFRAAGTSLSGQAVTDSVLVRIGQGWRDWRVGEHAEKITLQPGIIGSGANKILAEFGKKIGPDPASIDSCFIGGIFANNASGMCCGTSDNSYKTVLSTRMVLSDGTLLDTADAKSRAAFARTHGHILDGLTALRNKIMSDTTLADRIRRKFKIKNTTGYSINALVDYEDPFEILQHLMVGSEGTLGFIAEVTYRTVEEAPFKASALMLLPSVKDACDLASAVATLPVSSAELMDRASLRSVEGTPGLPDGLDTLDDKVCSLLVETRASSQEELDKNIATINAAFKDVKFVRPHAFTDKPEEYSKLWLIRKGILASVGGMRPVGTSIVIEDVAFPLERLGEAATDLQDLFARHGYSVAPLFGHARDGNLHFVFWQDFGSPTEVARYAAFMDDFCKLITEKYDGSLKAEHGTGRNVAPFVELEWGAAAYSIMKSVKDLLDPKSILNPGVLMNSDPQGHIKNLKPLHPADELVDKCMECGFCESVCPSRNLTLTPRQRITAYREICRLREVAPGSKELKNLETQYDYMGNATCATDSLCRPRCPAGVDTGVFIKSLRKREAGNLSKKVANSVADHFAGTCRAISFALNSVDKLHRALGTTFMENGSRLLRCVTFNKAPLWNRDMPKGGSKLRIPEIHSANPKRVVYFPSCIARNMGPGEEHTDRRTEPEAVISVLLKGGYDVILPKNLDKLCCGMAFASKGLADAAHKKEKELEAALKEASNNGQYPVLCETSPCLLHMKQTLDPSLTLMEPIEFILEKMDGSLRFTKLPKTIALHATCSVRKMGLEGKLEKLAKMCAENVVVPDGINCCGWAGDRGFTHPELNESALKSLRMQVSTCEVGYSSSRTCQIGLSLHGGIPYYSIVFLVDEATV</sequence>
<dbReference type="RefSeq" id="WP_179981317.1">
    <property type="nucleotide sequence ID" value="NZ_LT608333.1"/>
</dbReference>
<dbReference type="SUPFAM" id="SSF55103">
    <property type="entry name" value="FAD-linked oxidases, C-terminal domain"/>
    <property type="match status" value="1"/>
</dbReference>
<dbReference type="AlphaFoldDB" id="A0A212LB55"/>
<keyword evidence="3" id="KW-0285">Flavoprotein</keyword>
<keyword evidence="8" id="KW-0408">Iron</keyword>
<dbReference type="GO" id="GO:0071949">
    <property type="term" value="F:FAD binding"/>
    <property type="evidence" value="ECO:0007669"/>
    <property type="project" value="InterPro"/>
</dbReference>
<feature type="domain" description="FAD-binding PCMH-type" evidence="12">
    <location>
        <begin position="39"/>
        <end position="267"/>
    </location>
</feature>
<dbReference type="EMBL" id="FMJC01000002">
    <property type="protein sequence ID" value="SCM74765.1"/>
    <property type="molecule type" value="Genomic_DNA"/>
</dbReference>
<dbReference type="InterPro" id="IPR036318">
    <property type="entry name" value="FAD-bd_PCMH-like_sf"/>
</dbReference>
<dbReference type="Pfam" id="PF13183">
    <property type="entry name" value="Fer4_8"/>
    <property type="match status" value="1"/>
</dbReference>
<dbReference type="InterPro" id="IPR006094">
    <property type="entry name" value="Oxid_FAD_bind_N"/>
</dbReference>
<dbReference type="InterPro" id="IPR016167">
    <property type="entry name" value="FAD-bd_PCMH_sub1"/>
</dbReference>
<dbReference type="GO" id="GO:1903457">
    <property type="term" value="P:lactate catabolic process"/>
    <property type="evidence" value="ECO:0007669"/>
    <property type="project" value="TreeGrafter"/>
</dbReference>
<dbReference type="PANTHER" id="PTHR11748:SF111">
    <property type="entry name" value="D-LACTATE DEHYDROGENASE, MITOCHONDRIAL-RELATED"/>
    <property type="match status" value="1"/>
</dbReference>
<dbReference type="PROSITE" id="PS51379">
    <property type="entry name" value="4FE4S_FER_2"/>
    <property type="match status" value="1"/>
</dbReference>
<dbReference type="GO" id="GO:0051536">
    <property type="term" value="F:iron-sulfur cluster binding"/>
    <property type="evidence" value="ECO:0007669"/>
    <property type="project" value="UniProtKB-KW"/>
</dbReference>
<keyword evidence="5" id="KW-0274">FAD</keyword>
<evidence type="ECO:0000256" key="1">
    <source>
        <dbReference type="ARBA" id="ARBA00001974"/>
    </source>
</evidence>
<reference evidence="13" key="1">
    <citation type="submission" date="2016-08" db="EMBL/GenBank/DDBJ databases">
        <authorList>
            <person name="Seilhamer J.J."/>
        </authorList>
    </citation>
    <scope>NUCLEOTIDE SEQUENCE</scope>
    <source>
        <strain evidence="13">86-1</strain>
    </source>
</reference>
<name>A0A212LB55_9BACT</name>
<dbReference type="InterPro" id="IPR016169">
    <property type="entry name" value="FAD-bd_PCMH_sub2"/>
</dbReference>
<evidence type="ECO:0000256" key="3">
    <source>
        <dbReference type="ARBA" id="ARBA00022630"/>
    </source>
</evidence>
<dbReference type="Gene3D" id="3.30.465.10">
    <property type="match status" value="1"/>
</dbReference>
<dbReference type="Gene3D" id="3.30.70.2740">
    <property type="match status" value="1"/>
</dbReference>
<evidence type="ECO:0000256" key="4">
    <source>
        <dbReference type="ARBA" id="ARBA00022723"/>
    </source>
</evidence>
<gene>
    <name evidence="13" type="ORF">KL86DES1_22141</name>
</gene>
<dbReference type="InterPro" id="IPR017900">
    <property type="entry name" value="4Fe4S_Fe_S_CS"/>
</dbReference>
<dbReference type="GO" id="GO:0004458">
    <property type="term" value="F:D-lactate dehydrogenase (cytochrome) activity"/>
    <property type="evidence" value="ECO:0007669"/>
    <property type="project" value="UniProtKB-EC"/>
</dbReference>
<keyword evidence="4" id="KW-0479">Metal-binding</keyword>
<evidence type="ECO:0000256" key="9">
    <source>
        <dbReference type="ARBA" id="ARBA00023014"/>
    </source>
</evidence>
<dbReference type="GO" id="GO:0046872">
    <property type="term" value="F:metal ion binding"/>
    <property type="evidence" value="ECO:0007669"/>
    <property type="project" value="UniProtKB-KW"/>
</dbReference>
<evidence type="ECO:0000259" key="12">
    <source>
        <dbReference type="PROSITE" id="PS51387"/>
    </source>
</evidence>
<evidence type="ECO:0000313" key="13">
    <source>
        <dbReference type="EMBL" id="SCM74765.1"/>
    </source>
</evidence>
<dbReference type="Pfam" id="PF02913">
    <property type="entry name" value="FAD-oxidase_C"/>
    <property type="match status" value="1"/>
</dbReference>
<dbReference type="InterPro" id="IPR016171">
    <property type="entry name" value="Vanillyl_alc_oxidase_C-sub2"/>
</dbReference>
<evidence type="ECO:0000256" key="8">
    <source>
        <dbReference type="ARBA" id="ARBA00023004"/>
    </source>
</evidence>
<dbReference type="GO" id="GO:0008720">
    <property type="term" value="F:D-lactate dehydrogenase (NAD+) activity"/>
    <property type="evidence" value="ECO:0007669"/>
    <property type="project" value="TreeGrafter"/>
</dbReference>
<dbReference type="Gene3D" id="1.10.1060.10">
    <property type="entry name" value="Alpha-helical ferredoxin"/>
    <property type="match status" value="1"/>
</dbReference>
<dbReference type="Gene3D" id="3.30.70.2190">
    <property type="match status" value="1"/>
</dbReference>
<dbReference type="InterPro" id="IPR017896">
    <property type="entry name" value="4Fe4S_Fe-S-bd"/>
</dbReference>
<keyword evidence="7 13" id="KW-0560">Oxidoreductase</keyword>
<dbReference type="PROSITE" id="PS51387">
    <property type="entry name" value="FAD_PCMH"/>
    <property type="match status" value="1"/>
</dbReference>
<dbReference type="PROSITE" id="PS00198">
    <property type="entry name" value="4FE4S_FER_1"/>
    <property type="match status" value="1"/>
</dbReference>
<protein>
    <recommendedName>
        <fullName evidence="10">D-lactate dehydrogenase (cytochrome)</fullName>
        <ecNumber evidence="10">1.1.2.4</ecNumber>
    </recommendedName>
</protein>
<dbReference type="InterPro" id="IPR009051">
    <property type="entry name" value="Helical_ferredxn"/>
</dbReference>
<dbReference type="PANTHER" id="PTHR11748">
    <property type="entry name" value="D-LACTATE DEHYDROGENASE"/>
    <property type="match status" value="1"/>
</dbReference>